<dbReference type="SMART" id="SM00580">
    <property type="entry name" value="PUG"/>
    <property type="match status" value="1"/>
</dbReference>
<organism evidence="3 4">
    <name type="scientific">Caenorhabditis japonica</name>
    <dbReference type="NCBI Taxonomy" id="281687"/>
    <lineage>
        <taxon>Eukaryota</taxon>
        <taxon>Metazoa</taxon>
        <taxon>Ecdysozoa</taxon>
        <taxon>Nematoda</taxon>
        <taxon>Chromadorea</taxon>
        <taxon>Rhabditida</taxon>
        <taxon>Rhabditina</taxon>
        <taxon>Rhabditomorpha</taxon>
        <taxon>Rhabditoidea</taxon>
        <taxon>Rhabditidae</taxon>
        <taxon>Peloderinae</taxon>
        <taxon>Caenorhabditis</taxon>
    </lineage>
</organism>
<dbReference type="CDD" id="cd10460">
    <property type="entry name" value="PUB_UBXD1"/>
    <property type="match status" value="1"/>
</dbReference>
<dbReference type="EnsemblMetazoa" id="CJA13844a.1">
    <property type="protein sequence ID" value="CJA13844a.1"/>
    <property type="gene ID" value="WBGene00133048"/>
</dbReference>
<evidence type="ECO:0000259" key="2">
    <source>
        <dbReference type="PROSITE" id="PS50033"/>
    </source>
</evidence>
<dbReference type="InterPro" id="IPR018997">
    <property type="entry name" value="PUB_domain"/>
</dbReference>
<feature type="compositionally biased region" description="Basic and acidic residues" evidence="1">
    <location>
        <begin position="72"/>
        <end position="109"/>
    </location>
</feature>
<dbReference type="InterPro" id="IPR036339">
    <property type="entry name" value="PUB-like_dom_sf"/>
</dbReference>
<accession>A0A8R1HWI5</accession>
<dbReference type="InterPro" id="IPR001012">
    <property type="entry name" value="UBX_dom"/>
</dbReference>
<sequence length="428" mass="48318">MQKFKNFLKKKKVQGHFMRSGEGVRLGEPSSSSGAPAVPNRDAAAAAALRRMEKNQPEKPEDASRRRIQMIAKRELEEDQRRKLEELTVSEPRERAARTEQEPEKELEHSSAISKVMYTSELIGEDHVALKVDLLKDIEHFLLEQVRTSEDDSDKVIAAVLMLYSLNVTNKKQLAIDTICKYCQNILENPEEDKFKKIRLSNKAFQDRVNSAIGGRSFLEAVGFTEQTEGDEQFLVFTRESDTHLVEALDALRNGEAVPIKVARNMELLKLKQGQKPKAPKLADEFYNLSAAELKSEQRAKEQQVEKMLTLRTKEMRQKDEQLTSYRYKYTLIRIRLPGNILLQGVFGCQEPFSAVRGFVAGALNPNFAAAEFNFHDGIGQVVDDESATLAQLSLAPAALLHIVLAENPADDELIVADEYVSMIQELE</sequence>
<dbReference type="SUPFAM" id="SSF143503">
    <property type="entry name" value="PUG domain-like"/>
    <property type="match status" value="1"/>
</dbReference>
<dbReference type="InterPro" id="IPR029071">
    <property type="entry name" value="Ubiquitin-like_domsf"/>
</dbReference>
<proteinExistence type="predicted"/>
<reference evidence="3" key="2">
    <citation type="submission" date="2022-06" db="UniProtKB">
        <authorList>
            <consortium name="EnsemblMetazoa"/>
        </authorList>
    </citation>
    <scope>IDENTIFICATION</scope>
    <source>
        <strain evidence="3">DF5081</strain>
    </source>
</reference>
<feature type="compositionally biased region" description="Basic and acidic residues" evidence="1">
    <location>
        <begin position="50"/>
        <end position="65"/>
    </location>
</feature>
<dbReference type="GO" id="GO:0005737">
    <property type="term" value="C:cytoplasm"/>
    <property type="evidence" value="ECO:0007669"/>
    <property type="project" value="TreeGrafter"/>
</dbReference>
<dbReference type="Proteomes" id="UP000005237">
    <property type="component" value="Unassembled WGS sequence"/>
</dbReference>
<evidence type="ECO:0000313" key="3">
    <source>
        <dbReference type="EnsemblMetazoa" id="CJA13844a.1"/>
    </source>
</evidence>
<dbReference type="PANTHER" id="PTHR23153">
    <property type="entry name" value="UBX-RELATED"/>
    <property type="match status" value="1"/>
</dbReference>
<name>A0A8R1HWI5_CAEJA</name>
<dbReference type="Gene3D" id="3.10.20.90">
    <property type="entry name" value="Phosphatidylinositol 3-kinase Catalytic Subunit, Chain A, domain 1"/>
    <property type="match status" value="1"/>
</dbReference>
<feature type="compositionally biased region" description="Basic residues" evidence="1">
    <location>
        <begin position="1"/>
        <end position="14"/>
    </location>
</feature>
<dbReference type="SUPFAM" id="SSF54236">
    <property type="entry name" value="Ubiquitin-like"/>
    <property type="match status" value="1"/>
</dbReference>
<dbReference type="Pfam" id="PF09409">
    <property type="entry name" value="PUB"/>
    <property type="match status" value="1"/>
</dbReference>
<dbReference type="Gene3D" id="1.20.58.2190">
    <property type="match status" value="1"/>
</dbReference>
<dbReference type="PROSITE" id="PS50033">
    <property type="entry name" value="UBX"/>
    <property type="match status" value="1"/>
</dbReference>
<protein>
    <submittedName>
        <fullName evidence="3">UBX domain-containing protein</fullName>
    </submittedName>
</protein>
<keyword evidence="4" id="KW-1185">Reference proteome</keyword>
<feature type="region of interest" description="Disordered" evidence="1">
    <location>
        <begin position="1"/>
        <end position="110"/>
    </location>
</feature>
<dbReference type="InterPro" id="IPR042774">
    <property type="entry name" value="UBXN6_PUB"/>
</dbReference>
<dbReference type="AlphaFoldDB" id="A0A8R1HWI5"/>
<evidence type="ECO:0000256" key="1">
    <source>
        <dbReference type="SAM" id="MobiDB-lite"/>
    </source>
</evidence>
<dbReference type="PANTHER" id="PTHR23153:SF38">
    <property type="entry name" value="UBX DOMAIN-CONTAINING PROTEIN 6"/>
    <property type="match status" value="1"/>
</dbReference>
<evidence type="ECO:0000313" key="4">
    <source>
        <dbReference type="Proteomes" id="UP000005237"/>
    </source>
</evidence>
<feature type="domain" description="UBX" evidence="2">
    <location>
        <begin position="326"/>
        <end position="403"/>
    </location>
</feature>
<reference evidence="4" key="1">
    <citation type="submission" date="2010-08" db="EMBL/GenBank/DDBJ databases">
        <authorList>
            <consortium name="Caenorhabditis japonica Sequencing Consortium"/>
            <person name="Wilson R.K."/>
        </authorList>
    </citation>
    <scope>NUCLEOTIDE SEQUENCE [LARGE SCALE GENOMIC DNA]</scope>
    <source>
        <strain evidence="4">DF5081</strain>
    </source>
</reference>